<evidence type="ECO:0000313" key="2">
    <source>
        <dbReference type="EMBL" id="RKS79977.1"/>
    </source>
</evidence>
<protein>
    <recommendedName>
        <fullName evidence="4">Copper(I)-binding protein</fullName>
    </recommendedName>
</protein>
<organism evidence="2 3">
    <name type="scientific">Motilibacter peucedani</name>
    <dbReference type="NCBI Taxonomy" id="598650"/>
    <lineage>
        <taxon>Bacteria</taxon>
        <taxon>Bacillati</taxon>
        <taxon>Actinomycetota</taxon>
        <taxon>Actinomycetes</taxon>
        <taxon>Motilibacterales</taxon>
        <taxon>Motilibacteraceae</taxon>
        <taxon>Motilibacter</taxon>
    </lineage>
</organism>
<gene>
    <name evidence="2" type="ORF">CLV35_0395</name>
</gene>
<dbReference type="RefSeq" id="WP_121191736.1">
    <property type="nucleotide sequence ID" value="NZ_RBWV01000009.1"/>
</dbReference>
<dbReference type="Proteomes" id="UP000281955">
    <property type="component" value="Unassembled WGS sequence"/>
</dbReference>
<keyword evidence="3" id="KW-1185">Reference proteome</keyword>
<feature type="chain" id="PRO_5038706580" description="Copper(I)-binding protein" evidence="1">
    <location>
        <begin position="39"/>
        <end position="189"/>
    </location>
</feature>
<reference evidence="2 3" key="1">
    <citation type="submission" date="2018-10" db="EMBL/GenBank/DDBJ databases">
        <title>Genomic Encyclopedia of Archaeal and Bacterial Type Strains, Phase II (KMG-II): from individual species to whole genera.</title>
        <authorList>
            <person name="Goeker M."/>
        </authorList>
    </citation>
    <scope>NUCLEOTIDE SEQUENCE [LARGE SCALE GENOMIC DNA]</scope>
    <source>
        <strain evidence="2 3">RP-AC37</strain>
    </source>
</reference>
<dbReference type="OrthoDB" id="3478795at2"/>
<comment type="caution">
    <text evidence="2">The sequence shown here is derived from an EMBL/GenBank/DDBJ whole genome shotgun (WGS) entry which is preliminary data.</text>
</comment>
<name>A0A420XT82_9ACTN</name>
<proteinExistence type="predicted"/>
<feature type="signal peptide" evidence="1">
    <location>
        <begin position="1"/>
        <end position="38"/>
    </location>
</feature>
<dbReference type="InParanoid" id="A0A420XT82"/>
<dbReference type="EMBL" id="RBWV01000009">
    <property type="protein sequence ID" value="RKS79977.1"/>
    <property type="molecule type" value="Genomic_DNA"/>
</dbReference>
<evidence type="ECO:0000313" key="3">
    <source>
        <dbReference type="Proteomes" id="UP000281955"/>
    </source>
</evidence>
<evidence type="ECO:0008006" key="4">
    <source>
        <dbReference type="Google" id="ProtNLM"/>
    </source>
</evidence>
<evidence type="ECO:0000256" key="1">
    <source>
        <dbReference type="SAM" id="SignalP"/>
    </source>
</evidence>
<sequence>MTRPLLRATRRVPAAPGRALLRSRAAVLAGLTSCAALLAGCGSGFDAQTNQVQYPGDGTNVTSGSLKVLNAVIVAGSSGSTVTMTIANTANANALTPDIAARAVTLAGVASGDAQASISGPTKVAAQSTLQVGGSSGTTAQFSGASFEPGSYVPLTVQLDPSQSLSLTVPVVAEAGYYATATPTAAPSS</sequence>
<dbReference type="AlphaFoldDB" id="A0A420XT82"/>
<keyword evidence="1" id="KW-0732">Signal</keyword>
<accession>A0A420XT82</accession>